<keyword evidence="9" id="KW-1185">Reference proteome</keyword>
<gene>
    <name evidence="8" type="ORF">OCK74_06770</name>
</gene>
<keyword evidence="3" id="KW-0732">Signal</keyword>
<dbReference type="Gene3D" id="1.25.40.390">
    <property type="match status" value="1"/>
</dbReference>
<dbReference type="Proteomes" id="UP001155483">
    <property type="component" value="Unassembled WGS sequence"/>
</dbReference>
<organism evidence="8 9">
    <name type="scientific">Paraflavisolibacter caeni</name>
    <dbReference type="NCBI Taxonomy" id="2982496"/>
    <lineage>
        <taxon>Bacteria</taxon>
        <taxon>Pseudomonadati</taxon>
        <taxon>Bacteroidota</taxon>
        <taxon>Chitinophagia</taxon>
        <taxon>Chitinophagales</taxon>
        <taxon>Chitinophagaceae</taxon>
        <taxon>Paraflavisolibacter</taxon>
    </lineage>
</organism>
<sequence>MIKRNFNTTSFQNKAISRHLLVVTIGVLLLMPGLTGCKKFLDIPPKDRVPQSILFNDEQGFKDAMIGVYLALDKPKSGGGSFGMYTQNLSMGMLSALAYNYDSTASSANIGNATFYNTVVRYIYADATVKAEIAGIWGGMYNTIANINNLLSQIDGKKQVFSGDNYYRVKGEAIGGRALLHLDLLRMFGPLPATGANLKAIPYVRRYDIRSTRLSTLNEALDSCIHDLNEAKSLLAQTDTSAILQGAHDLFAAYTQNHINYWTVEALLARAHLYKGNMDSANYYASAVIGSNKFPLISSNVAAANPADRLFSQEVLFSVYSANVKNYNAVFPVQSSGQPLMFRKTTKNALFTTGSGSVNDYRYTSWFNVNQTFTKYTQDDNLTYHLQNNVPVVRVSEMYYIAAEAANSKGDINTGVTMLNKVRQGRGLNALNANGISTTDSVSTEIMKEYQKEFLQEGQTFFYYKRLNKDLSKVTSSTVAIPANVYVFPLPDKELEYNH</sequence>
<evidence type="ECO:0000256" key="4">
    <source>
        <dbReference type="ARBA" id="ARBA00023136"/>
    </source>
</evidence>
<protein>
    <submittedName>
        <fullName evidence="8">RagB/SusD family nutrient uptake outer membrane protein</fullName>
    </submittedName>
</protein>
<dbReference type="InterPro" id="IPR011990">
    <property type="entry name" value="TPR-like_helical_dom_sf"/>
</dbReference>
<accession>A0A9X3BHI3</accession>
<dbReference type="AlphaFoldDB" id="A0A9X3BHI3"/>
<reference evidence="8" key="1">
    <citation type="submission" date="2022-09" db="EMBL/GenBank/DDBJ databases">
        <authorList>
            <person name="Yuan C."/>
            <person name="Ke Z."/>
        </authorList>
    </citation>
    <scope>NUCLEOTIDE SEQUENCE</scope>
    <source>
        <strain evidence="8">LB-8</strain>
    </source>
</reference>
<feature type="domain" description="RagB/SusD" evidence="6">
    <location>
        <begin position="355"/>
        <end position="468"/>
    </location>
</feature>
<evidence type="ECO:0000259" key="7">
    <source>
        <dbReference type="Pfam" id="PF14322"/>
    </source>
</evidence>
<comment type="similarity">
    <text evidence="2">Belongs to the SusD family.</text>
</comment>
<reference evidence="8" key="2">
    <citation type="submission" date="2023-04" db="EMBL/GenBank/DDBJ databases">
        <title>Paracnuella aquatica gen. nov., sp. nov., a member of the family Chitinophagaceae isolated from a hot spring.</title>
        <authorList>
            <person name="Wang C."/>
        </authorList>
    </citation>
    <scope>NUCLEOTIDE SEQUENCE</scope>
    <source>
        <strain evidence="8">LB-8</strain>
    </source>
</reference>
<comment type="caution">
    <text evidence="8">The sequence shown here is derived from an EMBL/GenBank/DDBJ whole genome shotgun (WGS) entry which is preliminary data.</text>
</comment>
<dbReference type="Pfam" id="PF14322">
    <property type="entry name" value="SusD-like_3"/>
    <property type="match status" value="1"/>
</dbReference>
<dbReference type="EMBL" id="JAOTIF010000003">
    <property type="protein sequence ID" value="MCU7548813.1"/>
    <property type="molecule type" value="Genomic_DNA"/>
</dbReference>
<evidence type="ECO:0000256" key="1">
    <source>
        <dbReference type="ARBA" id="ARBA00004442"/>
    </source>
</evidence>
<dbReference type="SUPFAM" id="SSF48452">
    <property type="entry name" value="TPR-like"/>
    <property type="match status" value="1"/>
</dbReference>
<evidence type="ECO:0000313" key="8">
    <source>
        <dbReference type="EMBL" id="MCU7548813.1"/>
    </source>
</evidence>
<evidence type="ECO:0000259" key="6">
    <source>
        <dbReference type="Pfam" id="PF07980"/>
    </source>
</evidence>
<keyword evidence="4" id="KW-0472">Membrane</keyword>
<evidence type="ECO:0000256" key="3">
    <source>
        <dbReference type="ARBA" id="ARBA00022729"/>
    </source>
</evidence>
<feature type="domain" description="SusD-like N-terminal" evidence="7">
    <location>
        <begin position="112"/>
        <end position="243"/>
    </location>
</feature>
<evidence type="ECO:0000256" key="2">
    <source>
        <dbReference type="ARBA" id="ARBA00006275"/>
    </source>
</evidence>
<keyword evidence="5" id="KW-0998">Cell outer membrane</keyword>
<evidence type="ECO:0000256" key="5">
    <source>
        <dbReference type="ARBA" id="ARBA00023237"/>
    </source>
</evidence>
<evidence type="ECO:0000313" key="9">
    <source>
        <dbReference type="Proteomes" id="UP001155483"/>
    </source>
</evidence>
<comment type="subcellular location">
    <subcellularLocation>
        <location evidence="1">Cell outer membrane</location>
    </subcellularLocation>
</comment>
<dbReference type="InterPro" id="IPR033985">
    <property type="entry name" value="SusD-like_N"/>
</dbReference>
<dbReference type="InterPro" id="IPR012944">
    <property type="entry name" value="SusD_RagB_dom"/>
</dbReference>
<dbReference type="RefSeq" id="WP_279296258.1">
    <property type="nucleotide sequence ID" value="NZ_JAOTIF010000003.1"/>
</dbReference>
<name>A0A9X3BHI3_9BACT</name>
<proteinExistence type="inferred from homology"/>
<dbReference type="Pfam" id="PF07980">
    <property type="entry name" value="SusD_RagB"/>
    <property type="match status" value="1"/>
</dbReference>
<dbReference type="GO" id="GO:0009279">
    <property type="term" value="C:cell outer membrane"/>
    <property type="evidence" value="ECO:0007669"/>
    <property type="project" value="UniProtKB-SubCell"/>
</dbReference>